<dbReference type="RefSeq" id="WP_300449437.1">
    <property type="nucleotide sequence ID" value="NZ_CP145316.1"/>
</dbReference>
<feature type="transmembrane region" description="Helical" evidence="1">
    <location>
        <begin position="47"/>
        <end position="70"/>
    </location>
</feature>
<accession>A0ABZ3F3D8</accession>
<evidence type="ECO:0000256" key="1">
    <source>
        <dbReference type="SAM" id="Phobius"/>
    </source>
</evidence>
<reference evidence="2 3" key="1">
    <citation type="submission" date="2024-02" db="EMBL/GenBank/DDBJ databases">
        <title>Genome and pathogenicity analysis of Helicobacter mastomyrinus isolated from mice.</title>
        <authorList>
            <person name="Zhu L."/>
        </authorList>
    </citation>
    <scope>NUCLEOTIDE SEQUENCE [LARGE SCALE GENOMIC DNA]</scope>
    <source>
        <strain evidence="2 3">Hm-17</strain>
    </source>
</reference>
<dbReference type="EMBL" id="CP145316">
    <property type="protein sequence ID" value="XAM17684.1"/>
    <property type="molecule type" value="Genomic_DNA"/>
</dbReference>
<sequence length="131" mass="15523">MDSILGIALCYVVAFFILGMASFHYFVPANVLKCLYMLFFWNLYKEHILHSIITKCIHTLCALIFVLNILPQSLHYYSFNKIQMHNYEVALHFLPTMLLHQHKNQKCISMDFMIVDIISGRMQPIIHFYLY</sequence>
<keyword evidence="1" id="KW-1133">Transmembrane helix</keyword>
<proteinExistence type="predicted"/>
<keyword evidence="1" id="KW-0812">Transmembrane</keyword>
<protein>
    <submittedName>
        <fullName evidence="2">Uncharacterized protein</fullName>
    </submittedName>
</protein>
<keyword evidence="1" id="KW-0472">Membrane</keyword>
<name>A0ABZ3F3D8_9HELI</name>
<feature type="transmembrane region" description="Helical" evidence="1">
    <location>
        <begin position="7"/>
        <end position="27"/>
    </location>
</feature>
<gene>
    <name evidence="2" type="ORF">V3I05_08325</name>
</gene>
<keyword evidence="3" id="KW-1185">Reference proteome</keyword>
<dbReference type="Proteomes" id="UP001434737">
    <property type="component" value="Chromosome"/>
</dbReference>
<organism evidence="2 3">
    <name type="scientific">Helicobacter mastomyrinus</name>
    <dbReference type="NCBI Taxonomy" id="287948"/>
    <lineage>
        <taxon>Bacteria</taxon>
        <taxon>Pseudomonadati</taxon>
        <taxon>Campylobacterota</taxon>
        <taxon>Epsilonproteobacteria</taxon>
        <taxon>Campylobacterales</taxon>
        <taxon>Helicobacteraceae</taxon>
        <taxon>Helicobacter</taxon>
    </lineage>
</organism>
<evidence type="ECO:0000313" key="2">
    <source>
        <dbReference type="EMBL" id="XAM17684.1"/>
    </source>
</evidence>
<evidence type="ECO:0000313" key="3">
    <source>
        <dbReference type="Proteomes" id="UP001434737"/>
    </source>
</evidence>